<dbReference type="EMBL" id="CAGS01000464">
    <property type="protein sequence ID" value="CCF85588.1"/>
    <property type="molecule type" value="Genomic_DNA"/>
</dbReference>
<comment type="caution">
    <text evidence="2">The sequence shown here is derived from an EMBL/GenBank/DDBJ whole genome shotgun (WGS) entry which is preliminary data.</text>
</comment>
<accession>I4ELM6</accession>
<gene>
    <name evidence="2" type="ORF">NITHO_5160032</name>
</gene>
<feature type="region of interest" description="Disordered" evidence="1">
    <location>
        <begin position="122"/>
        <end position="146"/>
    </location>
</feature>
<organism evidence="2 3">
    <name type="scientific">Nitrolancea hollandica Lb</name>
    <dbReference type="NCBI Taxonomy" id="1129897"/>
    <lineage>
        <taxon>Bacteria</taxon>
        <taxon>Pseudomonadati</taxon>
        <taxon>Thermomicrobiota</taxon>
        <taxon>Thermomicrobia</taxon>
        <taxon>Sphaerobacterales</taxon>
        <taxon>Sphaerobacterineae</taxon>
        <taxon>Sphaerobacteraceae</taxon>
        <taxon>Nitrolancea</taxon>
    </lineage>
</organism>
<keyword evidence="3" id="KW-1185">Reference proteome</keyword>
<reference evidence="2 3" key="1">
    <citation type="journal article" date="2012" name="ISME J.">
        <title>Nitrification expanded: discovery, physiology and genomics of a nitrite-oxidizing bacterium from the phylum Chloroflexi.</title>
        <authorList>
            <person name="Sorokin D.Y."/>
            <person name="Lucker S."/>
            <person name="Vejmelkova D."/>
            <person name="Kostrikina N.A."/>
            <person name="Kleerebezem R."/>
            <person name="Rijpstra W.I."/>
            <person name="Damste J.S."/>
            <person name="Le Paslier D."/>
            <person name="Muyzer G."/>
            <person name="Wagner M."/>
            <person name="van Loosdrecht M.C."/>
            <person name="Daims H."/>
        </authorList>
    </citation>
    <scope>NUCLEOTIDE SEQUENCE [LARGE SCALE GENOMIC DNA]</scope>
    <source>
        <strain evidence="3">none</strain>
    </source>
</reference>
<name>I4ELM6_9BACT</name>
<protein>
    <submittedName>
        <fullName evidence="2">Uncharacterized protein</fullName>
    </submittedName>
</protein>
<dbReference type="Proteomes" id="UP000004221">
    <property type="component" value="Unassembled WGS sequence"/>
</dbReference>
<evidence type="ECO:0000313" key="3">
    <source>
        <dbReference type="Proteomes" id="UP000004221"/>
    </source>
</evidence>
<dbReference type="AlphaFoldDB" id="I4ELM6"/>
<dbReference type="OrthoDB" id="4793740at2"/>
<proteinExistence type="predicted"/>
<evidence type="ECO:0000313" key="2">
    <source>
        <dbReference type="EMBL" id="CCF85588.1"/>
    </source>
</evidence>
<evidence type="ECO:0000256" key="1">
    <source>
        <dbReference type="SAM" id="MobiDB-lite"/>
    </source>
</evidence>
<dbReference type="RefSeq" id="WP_008480589.1">
    <property type="nucleotide sequence ID" value="NZ_CAGS01000464.1"/>
</dbReference>
<sequence>MPNFETFTRRASSGTSTPLVTIQQGGHFGVNLAAYELMGSPERVEFLYDREERIIGFRACDESVPHSYPVNKQPASISYVISGKAFCNFYGIEVGTARRYVAERIGDMLTIDLKQTPIPALPRGGMKRKAKATARGDVAPWGGEAE</sequence>